<protein>
    <submittedName>
        <fullName evidence="3">Transporter substrate-binding domain-containing protein</fullName>
    </submittedName>
</protein>
<accession>A0ABT5WH69</accession>
<organism evidence="3 4">
    <name type="scientific">Marinomonas maritima</name>
    <dbReference type="NCBI Taxonomy" id="2940935"/>
    <lineage>
        <taxon>Bacteria</taxon>
        <taxon>Pseudomonadati</taxon>
        <taxon>Pseudomonadota</taxon>
        <taxon>Gammaproteobacteria</taxon>
        <taxon>Oceanospirillales</taxon>
        <taxon>Oceanospirillaceae</taxon>
        <taxon>Marinomonas</taxon>
    </lineage>
</organism>
<feature type="chain" id="PRO_5045526049" evidence="1">
    <location>
        <begin position="19"/>
        <end position="240"/>
    </location>
</feature>
<reference evidence="3" key="1">
    <citation type="submission" date="2023-01" db="EMBL/GenBank/DDBJ databases">
        <title>Psychroserpens sp. MSW6 and Marinomonas sp. RSW2, isolated from seawater.</title>
        <authorList>
            <person name="Kristyanto S."/>
            <person name="Jung J."/>
            <person name="Kim J.M."/>
            <person name="Jeon C.O."/>
        </authorList>
    </citation>
    <scope>NUCLEOTIDE SEQUENCE</scope>
    <source>
        <strain evidence="3">RSW2</strain>
    </source>
</reference>
<dbReference type="Gene3D" id="3.40.190.10">
    <property type="entry name" value="Periplasmic binding protein-like II"/>
    <property type="match status" value="2"/>
</dbReference>
<name>A0ABT5WH69_9GAMM</name>
<dbReference type="SUPFAM" id="SSF53850">
    <property type="entry name" value="Periplasmic binding protein-like II"/>
    <property type="match status" value="1"/>
</dbReference>
<evidence type="ECO:0000313" key="3">
    <source>
        <dbReference type="EMBL" id="MDE8603001.1"/>
    </source>
</evidence>
<sequence length="240" mass="27141">MKKIALFLSLFIFNNAYALDQVTFAIGEWSPYTSETNKNGKLAEKIIVESFSLEGVKVNLTYNKWSESYEQVENGQSDGTFPWYLSEERAGKFIFSDPILEDKQVFFHLNSTDFNWFGYTDLVKYKVAGTKAFSHVKELQDKGIEPIISEEEPDSFRKVLSGEVDVYPASLIVGTQTIKTLFSPEDAAKFTSHNIPMTIDNMFLLVSKKVDNGAEIVQTFNSGLMKLKGSGRYTEILSEL</sequence>
<feature type="domain" description="Solute-binding protein family 3/N-terminal" evidence="2">
    <location>
        <begin position="55"/>
        <end position="237"/>
    </location>
</feature>
<proteinExistence type="predicted"/>
<evidence type="ECO:0000256" key="1">
    <source>
        <dbReference type="SAM" id="SignalP"/>
    </source>
</evidence>
<keyword evidence="1" id="KW-0732">Signal</keyword>
<dbReference type="PANTHER" id="PTHR38834">
    <property type="entry name" value="PERIPLASMIC SUBSTRATE BINDING PROTEIN FAMILY 3"/>
    <property type="match status" value="1"/>
</dbReference>
<gene>
    <name evidence="3" type="ORF">M3I01_008700</name>
</gene>
<evidence type="ECO:0000259" key="2">
    <source>
        <dbReference type="Pfam" id="PF00497"/>
    </source>
</evidence>
<dbReference type="Proteomes" id="UP001139522">
    <property type="component" value="Unassembled WGS sequence"/>
</dbReference>
<dbReference type="EMBL" id="JAMZEG020000002">
    <property type="protein sequence ID" value="MDE8603001.1"/>
    <property type="molecule type" value="Genomic_DNA"/>
</dbReference>
<dbReference type="RefSeq" id="WP_255895403.1">
    <property type="nucleotide sequence ID" value="NZ_JAMZEG020000002.1"/>
</dbReference>
<feature type="signal peptide" evidence="1">
    <location>
        <begin position="1"/>
        <end position="18"/>
    </location>
</feature>
<evidence type="ECO:0000313" key="4">
    <source>
        <dbReference type="Proteomes" id="UP001139522"/>
    </source>
</evidence>
<comment type="caution">
    <text evidence="3">The sequence shown here is derived from an EMBL/GenBank/DDBJ whole genome shotgun (WGS) entry which is preliminary data.</text>
</comment>
<dbReference type="Pfam" id="PF00497">
    <property type="entry name" value="SBP_bac_3"/>
    <property type="match status" value="1"/>
</dbReference>
<dbReference type="InterPro" id="IPR001638">
    <property type="entry name" value="Solute-binding_3/MltF_N"/>
</dbReference>
<keyword evidence="4" id="KW-1185">Reference proteome</keyword>
<dbReference type="PANTHER" id="PTHR38834:SF3">
    <property type="entry name" value="SOLUTE-BINDING PROTEIN FAMILY 3_N-TERMINAL DOMAIN-CONTAINING PROTEIN"/>
    <property type="match status" value="1"/>
</dbReference>